<dbReference type="GO" id="GO:0016301">
    <property type="term" value="F:kinase activity"/>
    <property type="evidence" value="ECO:0007669"/>
    <property type="project" value="UniProtKB-KW"/>
</dbReference>
<dbReference type="EMBL" id="JANBVN010000053">
    <property type="protein sequence ID" value="KAJ9155927.1"/>
    <property type="molecule type" value="Genomic_DNA"/>
</dbReference>
<evidence type="ECO:0000313" key="3">
    <source>
        <dbReference type="EMBL" id="KAJ9155927.1"/>
    </source>
</evidence>
<keyword evidence="3" id="KW-0418">Kinase</keyword>
<dbReference type="AlphaFoldDB" id="A0AA38RSN2"/>
<evidence type="ECO:0000313" key="4">
    <source>
        <dbReference type="Proteomes" id="UP001174691"/>
    </source>
</evidence>
<dbReference type="InterPro" id="IPR018865">
    <property type="entry name" value="STK19-like"/>
</dbReference>
<comment type="similarity">
    <text evidence="1">Belongs to the STK19 family.</text>
</comment>
<evidence type="ECO:0000256" key="1">
    <source>
        <dbReference type="ARBA" id="ARBA00093458"/>
    </source>
</evidence>
<dbReference type="Proteomes" id="UP001174691">
    <property type="component" value="Unassembled WGS sequence"/>
</dbReference>
<dbReference type="Pfam" id="PF10494">
    <property type="entry name" value="Stk19"/>
    <property type="match status" value="1"/>
</dbReference>
<proteinExistence type="inferred from homology"/>
<feature type="compositionally biased region" description="Polar residues" evidence="2">
    <location>
        <begin position="38"/>
        <end position="54"/>
    </location>
</feature>
<reference evidence="3" key="1">
    <citation type="submission" date="2022-07" db="EMBL/GenBank/DDBJ databases">
        <title>Fungi with potential for degradation of polypropylene.</title>
        <authorList>
            <person name="Gostincar C."/>
        </authorList>
    </citation>
    <scope>NUCLEOTIDE SEQUENCE</scope>
    <source>
        <strain evidence="3">EXF-13287</strain>
    </source>
</reference>
<feature type="region of interest" description="Disordered" evidence="2">
    <location>
        <begin position="1"/>
        <end position="85"/>
    </location>
</feature>
<keyword evidence="3" id="KW-0808">Transferase</keyword>
<sequence length="416" mass="43602">MSSLRSILGGSRVTKKKNSSSPATSSQRSASTSSLSSWPRTKPSNPSSSASRTKSLAADSSYDPSSRLPYHGPAHPNGLLPSANPIRTVPQALHHAQATMFDPLPESHSGMSSVRVAQVLNYRAGLPRVTSVAHVGALLSGLGPTAVERAVAEAVRAGHVRRVVVPRRGGVGEVLVDARELEGMIDKAKGVVDDVTREGFVRFLRENPQAIRMPRVVVAGQGGLLLSAKETDKLIRAGFLTSHNEMERGGYSRPEDRYTLMSLESVSRAASGTFDAVGGIGAVTSSGGTGAGRAAAAATGGVSGEGLSLAVPGNGTFLKLVSNALAHLTGLLEKAKYKEMPETSLKEKWDGGVASDAAGLAKRARGEFVGILPGRTKKWKDFYGLSFEWVLLEAIGLGLVEVFDTRSVGNGVRLIS</sequence>
<dbReference type="PANTHER" id="PTHR15243:SF0">
    <property type="entry name" value="SERINE_THREONINE-PROTEIN KINASE 19"/>
    <property type="match status" value="1"/>
</dbReference>
<accession>A0AA38RSN2</accession>
<evidence type="ECO:0000256" key="2">
    <source>
        <dbReference type="SAM" id="MobiDB-lite"/>
    </source>
</evidence>
<dbReference type="PANTHER" id="PTHR15243">
    <property type="entry name" value="SERINE/THREONINE-PROTEIN KINASE 19"/>
    <property type="match status" value="1"/>
</dbReference>
<organism evidence="3 4">
    <name type="scientific">Coniochaeta hoffmannii</name>
    <dbReference type="NCBI Taxonomy" id="91930"/>
    <lineage>
        <taxon>Eukaryota</taxon>
        <taxon>Fungi</taxon>
        <taxon>Dikarya</taxon>
        <taxon>Ascomycota</taxon>
        <taxon>Pezizomycotina</taxon>
        <taxon>Sordariomycetes</taxon>
        <taxon>Sordariomycetidae</taxon>
        <taxon>Coniochaetales</taxon>
        <taxon>Coniochaetaceae</taxon>
        <taxon>Coniochaeta</taxon>
    </lineage>
</organism>
<feature type="compositionally biased region" description="Low complexity" evidence="2">
    <location>
        <begin position="19"/>
        <end position="37"/>
    </location>
</feature>
<keyword evidence="4" id="KW-1185">Reference proteome</keyword>
<dbReference type="GO" id="GO:0046579">
    <property type="term" value="P:positive regulation of Ras protein signal transduction"/>
    <property type="evidence" value="ECO:0007669"/>
    <property type="project" value="TreeGrafter"/>
</dbReference>
<comment type="caution">
    <text evidence="3">The sequence shown here is derived from an EMBL/GenBank/DDBJ whole genome shotgun (WGS) entry which is preliminary data.</text>
</comment>
<gene>
    <name evidence="3" type="ORF">NKR19_g4284</name>
</gene>
<name>A0AA38RSN2_9PEZI</name>
<protein>
    <submittedName>
        <fullName evidence="3">Serine-threonine protein kinase protein</fullName>
    </submittedName>
</protein>